<proteinExistence type="predicted"/>
<evidence type="ECO:0000313" key="3">
    <source>
        <dbReference type="Proteomes" id="UP000245207"/>
    </source>
</evidence>
<dbReference type="EMBL" id="PKPP01001091">
    <property type="protein sequence ID" value="PWA85736.1"/>
    <property type="molecule type" value="Genomic_DNA"/>
</dbReference>
<gene>
    <name evidence="2" type="ORF">CTI12_AA147570</name>
</gene>
<keyword evidence="3" id="KW-1185">Reference proteome</keyword>
<dbReference type="SUPFAM" id="SSF81383">
    <property type="entry name" value="F-box domain"/>
    <property type="match status" value="1"/>
</dbReference>
<dbReference type="STRING" id="35608.A0A2U1PJ01"/>
<dbReference type="AlphaFoldDB" id="A0A2U1PJ01"/>
<organism evidence="2 3">
    <name type="scientific">Artemisia annua</name>
    <name type="common">Sweet wormwood</name>
    <dbReference type="NCBI Taxonomy" id="35608"/>
    <lineage>
        <taxon>Eukaryota</taxon>
        <taxon>Viridiplantae</taxon>
        <taxon>Streptophyta</taxon>
        <taxon>Embryophyta</taxon>
        <taxon>Tracheophyta</taxon>
        <taxon>Spermatophyta</taxon>
        <taxon>Magnoliopsida</taxon>
        <taxon>eudicotyledons</taxon>
        <taxon>Gunneridae</taxon>
        <taxon>Pentapetalae</taxon>
        <taxon>asterids</taxon>
        <taxon>campanulids</taxon>
        <taxon>Asterales</taxon>
        <taxon>Asteraceae</taxon>
        <taxon>Asteroideae</taxon>
        <taxon>Anthemideae</taxon>
        <taxon>Artemisiinae</taxon>
        <taxon>Artemisia</taxon>
    </lineage>
</organism>
<dbReference type="PANTHER" id="PTHR34049:SF1">
    <property type="entry name" value="F-BOX PROTEIN SKIP27"/>
    <property type="match status" value="1"/>
</dbReference>
<comment type="caution">
    <text evidence="2">The sequence shown here is derived from an EMBL/GenBank/DDBJ whole genome shotgun (WGS) entry which is preliminary data.</text>
</comment>
<dbReference type="Proteomes" id="UP000245207">
    <property type="component" value="Unassembled WGS sequence"/>
</dbReference>
<evidence type="ECO:0000313" key="2">
    <source>
        <dbReference type="EMBL" id="PWA85736.1"/>
    </source>
</evidence>
<evidence type="ECO:0000259" key="1">
    <source>
        <dbReference type="PROSITE" id="PS50181"/>
    </source>
</evidence>
<dbReference type="InterPro" id="IPR001810">
    <property type="entry name" value="F-box_dom"/>
</dbReference>
<dbReference type="OrthoDB" id="786450at2759"/>
<dbReference type="InterPro" id="IPR045286">
    <property type="entry name" value="FBS1-like"/>
</dbReference>
<dbReference type="PROSITE" id="PS50181">
    <property type="entry name" value="FBOX"/>
    <property type="match status" value="1"/>
</dbReference>
<name>A0A2U1PJ01_ARTAN</name>
<feature type="domain" description="F-box" evidence="1">
    <location>
        <begin position="12"/>
        <end position="60"/>
    </location>
</feature>
<dbReference type="InterPro" id="IPR036047">
    <property type="entry name" value="F-box-like_dom_sf"/>
</dbReference>
<reference evidence="2 3" key="1">
    <citation type="journal article" date="2018" name="Mol. Plant">
        <title>The genome of Artemisia annua provides insight into the evolution of Asteraceae family and artemisinin biosynthesis.</title>
        <authorList>
            <person name="Shen Q."/>
            <person name="Zhang L."/>
            <person name="Liao Z."/>
            <person name="Wang S."/>
            <person name="Yan T."/>
            <person name="Shi P."/>
            <person name="Liu M."/>
            <person name="Fu X."/>
            <person name="Pan Q."/>
            <person name="Wang Y."/>
            <person name="Lv Z."/>
            <person name="Lu X."/>
            <person name="Zhang F."/>
            <person name="Jiang W."/>
            <person name="Ma Y."/>
            <person name="Chen M."/>
            <person name="Hao X."/>
            <person name="Li L."/>
            <person name="Tang Y."/>
            <person name="Lv G."/>
            <person name="Zhou Y."/>
            <person name="Sun X."/>
            <person name="Brodelius P.E."/>
            <person name="Rose J.K.C."/>
            <person name="Tang K."/>
        </authorList>
    </citation>
    <scope>NUCLEOTIDE SEQUENCE [LARGE SCALE GENOMIC DNA]</scope>
    <source>
        <strain evidence="3">cv. Huhao1</strain>
        <tissue evidence="2">Leaf</tissue>
    </source>
</reference>
<sequence>MVSPNKRATTENSFPEALPHDVLIKVLSGVEHDDLRSLFHVSKSTREAAIIAKKMHFDYITPKKIPAFRCDVDQSSLELVEIEAPNAPKKPRVARFQLIKC</sequence>
<dbReference type="PANTHER" id="PTHR34049">
    <property type="entry name" value="F-BOX PROTEIN SKIP27"/>
    <property type="match status" value="1"/>
</dbReference>
<protein>
    <submittedName>
        <fullName evidence="2">F-box domain-containing protein</fullName>
    </submittedName>
</protein>
<accession>A0A2U1PJ01</accession>